<organism evidence="2">
    <name type="scientific">Nicotiana tabacum</name>
    <name type="common">Common tobacco</name>
    <dbReference type="NCBI Taxonomy" id="4097"/>
    <lineage>
        <taxon>Eukaryota</taxon>
        <taxon>Viridiplantae</taxon>
        <taxon>Streptophyta</taxon>
        <taxon>Embryophyta</taxon>
        <taxon>Tracheophyta</taxon>
        <taxon>Spermatophyta</taxon>
        <taxon>Magnoliopsida</taxon>
        <taxon>eudicotyledons</taxon>
        <taxon>Gunneridae</taxon>
        <taxon>Pentapetalae</taxon>
        <taxon>asterids</taxon>
        <taxon>lamiids</taxon>
        <taxon>Solanales</taxon>
        <taxon>Solanaceae</taxon>
        <taxon>Nicotianoideae</taxon>
        <taxon>Nicotianeae</taxon>
        <taxon>Nicotiana</taxon>
    </lineage>
</organism>
<dbReference type="KEGG" id="nta:107801299"/>
<sequence>MPQTGIQTVKFKAYLKAGFSQNTIDYSMFIKRSNGHIVVILIYVDDRLLTGSSKILIDETKVVLHQEFKVKDLGKLRYFLGIEVMRSKHGILLHQRKYTVELISKLGLSASKSAITPLEINQRLTSVEFDKVVRLQNLDPLVDVTSYQKIIGKLLYFTVTRPEICYAVRSRGQSMQAPKRSHMDATTRVARYFKNASGLGVLLKRESSQSLLRFCDLDWVSALLLEDQLVAWLSNRMGRPGPAHFILNGMGQC</sequence>
<dbReference type="PANTHER" id="PTHR11439:SF441">
    <property type="entry name" value="REVERSE TRANSCRIPTASE TY1_COPIA-TYPE DOMAIN-CONTAINING PROTEIN"/>
    <property type="match status" value="1"/>
</dbReference>
<gene>
    <name evidence="2" type="primary">LOC107801299</name>
</gene>
<dbReference type="InterPro" id="IPR013103">
    <property type="entry name" value="RVT_2"/>
</dbReference>
<reference evidence="2" key="1">
    <citation type="submission" date="2025-08" db="UniProtKB">
        <authorList>
            <consortium name="RefSeq"/>
        </authorList>
    </citation>
    <scope>IDENTIFICATION</scope>
</reference>
<dbReference type="RefSeq" id="XP_016480091.1">
    <property type="nucleotide sequence ID" value="XM_016624605.1"/>
</dbReference>
<dbReference type="Pfam" id="PF07727">
    <property type="entry name" value="RVT_2"/>
    <property type="match status" value="1"/>
</dbReference>
<evidence type="ECO:0000313" key="2">
    <source>
        <dbReference type="RefSeq" id="XP_016480091.1"/>
    </source>
</evidence>
<name>A0A1S4AU29_TOBAC</name>
<dbReference type="InterPro" id="IPR043502">
    <property type="entry name" value="DNA/RNA_pol_sf"/>
</dbReference>
<proteinExistence type="predicted"/>
<dbReference type="PANTHER" id="PTHR11439">
    <property type="entry name" value="GAG-POL-RELATED RETROTRANSPOSON"/>
    <property type="match status" value="1"/>
</dbReference>
<evidence type="ECO:0000259" key="1">
    <source>
        <dbReference type="Pfam" id="PF07727"/>
    </source>
</evidence>
<protein>
    <submittedName>
        <fullName evidence="2">Uncharacterized mitochondrial protein AtMg00810-like</fullName>
    </submittedName>
</protein>
<dbReference type="SUPFAM" id="SSF56672">
    <property type="entry name" value="DNA/RNA polymerases"/>
    <property type="match status" value="1"/>
</dbReference>
<dbReference type="OrthoDB" id="1297869at2759"/>
<feature type="domain" description="Reverse transcriptase Ty1/copia-type" evidence="1">
    <location>
        <begin position="14"/>
        <end position="119"/>
    </location>
</feature>
<dbReference type="STRING" id="4097.A0A1S4AU29"/>
<dbReference type="AlphaFoldDB" id="A0A1S4AU29"/>
<dbReference type="PaxDb" id="4097-A0A1S4AU29"/>
<accession>A0A1S4AU29</accession>